<dbReference type="EMBL" id="CP014334">
    <property type="protein sequence ID" value="AMW31982.1"/>
    <property type="molecule type" value="Genomic_DNA"/>
</dbReference>
<feature type="transmembrane region" description="Helical" evidence="6">
    <location>
        <begin position="293"/>
        <end position="317"/>
    </location>
</feature>
<accession>A0AAI8GC56</accession>
<dbReference type="PANTHER" id="PTHR30250:SF11">
    <property type="entry name" value="O-ANTIGEN TRANSPORTER-RELATED"/>
    <property type="match status" value="1"/>
</dbReference>
<dbReference type="Pfam" id="PF13440">
    <property type="entry name" value="Polysacc_synt_3"/>
    <property type="match status" value="1"/>
</dbReference>
<evidence type="ECO:0000256" key="4">
    <source>
        <dbReference type="ARBA" id="ARBA00022989"/>
    </source>
</evidence>
<feature type="transmembrane region" description="Helical" evidence="6">
    <location>
        <begin position="413"/>
        <end position="431"/>
    </location>
</feature>
<feature type="transmembrane region" description="Helical" evidence="6">
    <location>
        <begin position="251"/>
        <end position="272"/>
    </location>
</feature>
<organism evidence="7 8">
    <name type="scientific">Fervidobacterium islandicum</name>
    <dbReference type="NCBI Taxonomy" id="2423"/>
    <lineage>
        <taxon>Bacteria</taxon>
        <taxon>Thermotogati</taxon>
        <taxon>Thermotogota</taxon>
        <taxon>Thermotogae</taxon>
        <taxon>Thermotogales</taxon>
        <taxon>Fervidobacteriaceae</taxon>
        <taxon>Fervidobacterium</taxon>
    </lineage>
</organism>
<feature type="transmembrane region" description="Helical" evidence="6">
    <location>
        <begin position="144"/>
        <end position="165"/>
    </location>
</feature>
<name>A0AAI8GC56_FERIS</name>
<evidence type="ECO:0000313" key="7">
    <source>
        <dbReference type="EMBL" id="AMW31982.1"/>
    </source>
</evidence>
<evidence type="ECO:0000256" key="5">
    <source>
        <dbReference type="ARBA" id="ARBA00023136"/>
    </source>
</evidence>
<feature type="transmembrane region" description="Helical" evidence="6">
    <location>
        <begin position="211"/>
        <end position="231"/>
    </location>
</feature>
<gene>
    <name evidence="7" type="ORF">NA23_00560</name>
</gene>
<reference evidence="7 8" key="1">
    <citation type="journal article" date="2015" name="Stand. Genomic Sci.">
        <title>Genome sequence of a native-feather degrading extremely thermophilic Eubacterium, Fervidobacterium islandicum AW-1.</title>
        <authorList>
            <person name="Lee Y.J."/>
            <person name="Jeong H."/>
            <person name="Park G.S."/>
            <person name="Kwak Y."/>
            <person name="Lee S.J."/>
            <person name="Lee S.J."/>
            <person name="Park M.K."/>
            <person name="Kim J.Y."/>
            <person name="Kang H.K."/>
            <person name="Shin J.H."/>
            <person name="Lee D.W."/>
        </authorList>
    </citation>
    <scope>NUCLEOTIDE SEQUENCE [LARGE SCALE GENOMIC DNA]</scope>
    <source>
        <strain evidence="7 8">AW-1</strain>
    </source>
</reference>
<keyword evidence="2" id="KW-1003">Cell membrane</keyword>
<proteinExistence type="predicted"/>
<dbReference type="GO" id="GO:0005886">
    <property type="term" value="C:plasma membrane"/>
    <property type="evidence" value="ECO:0007669"/>
    <property type="project" value="UniProtKB-SubCell"/>
</dbReference>
<keyword evidence="8" id="KW-1185">Reference proteome</keyword>
<dbReference type="AlphaFoldDB" id="A0AAI8GC56"/>
<dbReference type="PANTHER" id="PTHR30250">
    <property type="entry name" value="PST FAMILY PREDICTED COLANIC ACID TRANSPORTER"/>
    <property type="match status" value="1"/>
</dbReference>
<feature type="transmembrane region" description="Helical" evidence="6">
    <location>
        <begin position="46"/>
        <end position="66"/>
    </location>
</feature>
<dbReference type="Proteomes" id="UP000093740">
    <property type="component" value="Chromosome"/>
</dbReference>
<evidence type="ECO:0000256" key="3">
    <source>
        <dbReference type="ARBA" id="ARBA00022692"/>
    </source>
</evidence>
<feature type="transmembrane region" description="Helical" evidence="6">
    <location>
        <begin position="353"/>
        <end position="370"/>
    </location>
</feature>
<evidence type="ECO:0000313" key="8">
    <source>
        <dbReference type="Proteomes" id="UP000093740"/>
    </source>
</evidence>
<feature type="transmembrane region" description="Helical" evidence="6">
    <location>
        <begin position="7"/>
        <end position="34"/>
    </location>
</feature>
<evidence type="ECO:0000256" key="2">
    <source>
        <dbReference type="ARBA" id="ARBA00022475"/>
    </source>
</evidence>
<feature type="transmembrane region" description="Helical" evidence="6">
    <location>
        <begin position="323"/>
        <end position="341"/>
    </location>
</feature>
<feature type="transmembrane region" description="Helical" evidence="6">
    <location>
        <begin position="171"/>
        <end position="191"/>
    </location>
</feature>
<dbReference type="InterPro" id="IPR050833">
    <property type="entry name" value="Poly_Biosynth_Transport"/>
</dbReference>
<keyword evidence="3 6" id="KW-0812">Transmembrane</keyword>
<dbReference type="RefSeq" id="WP_033191489.1">
    <property type="nucleotide sequence ID" value="NZ_CP014334.2"/>
</dbReference>
<evidence type="ECO:0000256" key="1">
    <source>
        <dbReference type="ARBA" id="ARBA00004651"/>
    </source>
</evidence>
<dbReference type="KEGG" id="fia:NA23_00560"/>
<feature type="transmembrane region" description="Helical" evidence="6">
    <location>
        <begin position="78"/>
        <end position="101"/>
    </location>
</feature>
<sequence length="475" mass="53765">MKKYLKLYLTFSLGTWFKAAVTVITAPLISYLLTPDEFGRASMYSMFFQALYTLMFLGSDHAFFRFFYEKSESGRRELLWNCLYPSLTTSTIIAVLVFTFGDAINRYLYGEQYRYVSLLLVITIYLSLFQRYNASIVRLQKKGFLYSIIEVVNSLATALSTIVLAKITHGSFYSIIVGQLIGYLASLLVGIPQFKGYWKPTAVSLKDIRELLAYGLPFVPALLMGWLFSSVDKISLRQYRTYTEIGLYSVAYKIASALLLVQAGFTLIWGPTAFERYEQNKDDRTFFKKANSVVSFAMFSFGMVVFIFKDLLILLFSRSYRESAQILPFLILVPVMLTISDTAQIGISISKKTYWHLATTIMATAANYLGNRLMVPSLGARGAAISTGLSYILYMFVRMFISERLFPVGYDIKRISVSTLVTLAVLVVGTFNHSYTVNVLVGVSGLVLITFMYGEEFKILRSELLSLLRKNVSSE</sequence>
<comment type="subcellular location">
    <subcellularLocation>
        <location evidence="1">Cell membrane</location>
        <topology evidence="1">Multi-pass membrane protein</topology>
    </subcellularLocation>
</comment>
<keyword evidence="5 6" id="KW-0472">Membrane</keyword>
<protein>
    <submittedName>
        <fullName evidence="7">Oligosaccharide flippase family protein</fullName>
    </submittedName>
</protein>
<feature type="transmembrane region" description="Helical" evidence="6">
    <location>
        <begin position="113"/>
        <end position="132"/>
    </location>
</feature>
<evidence type="ECO:0000256" key="6">
    <source>
        <dbReference type="SAM" id="Phobius"/>
    </source>
</evidence>
<feature type="transmembrane region" description="Helical" evidence="6">
    <location>
        <begin position="382"/>
        <end position="401"/>
    </location>
</feature>
<keyword evidence="4 6" id="KW-1133">Transmembrane helix</keyword>